<reference evidence="2" key="1">
    <citation type="submission" date="2020-11" db="EMBL/GenBank/DDBJ databases">
        <authorList>
            <consortium name="DOE Joint Genome Institute"/>
            <person name="Ahrendt S."/>
            <person name="Riley R."/>
            <person name="Andreopoulos W."/>
            <person name="LaButti K."/>
            <person name="Pangilinan J."/>
            <person name="Ruiz-duenas F.J."/>
            <person name="Barrasa J.M."/>
            <person name="Sanchez-Garcia M."/>
            <person name="Camarero S."/>
            <person name="Miyauchi S."/>
            <person name="Serrano A."/>
            <person name="Linde D."/>
            <person name="Babiker R."/>
            <person name="Drula E."/>
            <person name="Ayuso-Fernandez I."/>
            <person name="Pacheco R."/>
            <person name="Padilla G."/>
            <person name="Ferreira P."/>
            <person name="Barriuso J."/>
            <person name="Kellner H."/>
            <person name="Castanera R."/>
            <person name="Alfaro M."/>
            <person name="Ramirez L."/>
            <person name="Pisabarro A.G."/>
            <person name="Kuo A."/>
            <person name="Tritt A."/>
            <person name="Lipzen A."/>
            <person name="He G."/>
            <person name="Yan M."/>
            <person name="Ng V."/>
            <person name="Cullen D."/>
            <person name="Martin F."/>
            <person name="Rosso M.-N."/>
            <person name="Henrissat B."/>
            <person name="Hibbett D."/>
            <person name="Martinez A.T."/>
            <person name="Grigoriev I.V."/>
        </authorList>
    </citation>
    <scope>NUCLEOTIDE SEQUENCE</scope>
    <source>
        <strain evidence="2">AH 44721</strain>
    </source>
</reference>
<keyword evidence="3" id="KW-1185">Reference proteome</keyword>
<protein>
    <submittedName>
        <fullName evidence="2">Uncharacterized protein</fullName>
    </submittedName>
</protein>
<gene>
    <name evidence="2" type="ORF">CPB84DRAFT_1759258</name>
</gene>
<dbReference type="AlphaFoldDB" id="A0A9P5P2Y1"/>
<sequence>MPNKATEGGDEGARNELMVNIVVGRRCLWKRKQPEQYHSLTSRSTEPEDYLWEQEKETRRKDKEY</sequence>
<name>A0A9P5P2Y1_GYMJU</name>
<feature type="compositionally biased region" description="Basic and acidic residues" evidence="1">
    <location>
        <begin position="53"/>
        <end position="65"/>
    </location>
</feature>
<organism evidence="2 3">
    <name type="scientific">Gymnopilus junonius</name>
    <name type="common">Spectacular rustgill mushroom</name>
    <name type="synonym">Gymnopilus spectabilis subsp. junonius</name>
    <dbReference type="NCBI Taxonomy" id="109634"/>
    <lineage>
        <taxon>Eukaryota</taxon>
        <taxon>Fungi</taxon>
        <taxon>Dikarya</taxon>
        <taxon>Basidiomycota</taxon>
        <taxon>Agaricomycotina</taxon>
        <taxon>Agaricomycetes</taxon>
        <taxon>Agaricomycetidae</taxon>
        <taxon>Agaricales</taxon>
        <taxon>Agaricineae</taxon>
        <taxon>Hymenogastraceae</taxon>
        <taxon>Gymnopilus</taxon>
    </lineage>
</organism>
<accession>A0A9P5P2Y1</accession>
<dbReference type="Proteomes" id="UP000724874">
    <property type="component" value="Unassembled WGS sequence"/>
</dbReference>
<evidence type="ECO:0000256" key="1">
    <source>
        <dbReference type="SAM" id="MobiDB-lite"/>
    </source>
</evidence>
<proteinExistence type="predicted"/>
<evidence type="ECO:0000313" key="2">
    <source>
        <dbReference type="EMBL" id="KAF8914438.1"/>
    </source>
</evidence>
<dbReference type="EMBL" id="JADNYJ010000001">
    <property type="protein sequence ID" value="KAF8914438.1"/>
    <property type="molecule type" value="Genomic_DNA"/>
</dbReference>
<feature type="region of interest" description="Disordered" evidence="1">
    <location>
        <begin position="33"/>
        <end position="65"/>
    </location>
</feature>
<comment type="caution">
    <text evidence="2">The sequence shown here is derived from an EMBL/GenBank/DDBJ whole genome shotgun (WGS) entry which is preliminary data.</text>
</comment>
<evidence type="ECO:0000313" key="3">
    <source>
        <dbReference type="Proteomes" id="UP000724874"/>
    </source>
</evidence>